<organism evidence="2 3">
    <name type="scientific">Blastomonas natatoria</name>
    <dbReference type="NCBI Taxonomy" id="34015"/>
    <lineage>
        <taxon>Bacteria</taxon>
        <taxon>Pseudomonadati</taxon>
        <taxon>Pseudomonadota</taxon>
        <taxon>Alphaproteobacteria</taxon>
        <taxon>Sphingomonadales</taxon>
        <taxon>Sphingomonadaceae</taxon>
        <taxon>Blastomonas</taxon>
    </lineage>
</organism>
<reference evidence="2 3" key="1">
    <citation type="submission" date="2018-05" db="EMBL/GenBank/DDBJ databases">
        <title>Genomic Encyclopedia of Type Strains, Phase IV (KMG-IV): sequencing the most valuable type-strain genomes for metagenomic binning, comparative biology and taxonomic classification.</title>
        <authorList>
            <person name="Goeker M."/>
        </authorList>
    </citation>
    <scope>NUCLEOTIDE SEQUENCE [LARGE SCALE GENOMIC DNA]</scope>
    <source>
        <strain evidence="2 3">DSM 3183</strain>
    </source>
</reference>
<evidence type="ECO:0000313" key="3">
    <source>
        <dbReference type="Proteomes" id="UP000248014"/>
    </source>
</evidence>
<name>A0A2V3UNP2_9SPHN</name>
<comment type="caution">
    <text evidence="2">The sequence shown here is derived from an EMBL/GenBank/DDBJ whole genome shotgun (WGS) entry which is preliminary data.</text>
</comment>
<evidence type="ECO:0000313" key="2">
    <source>
        <dbReference type="EMBL" id="PXW66356.1"/>
    </source>
</evidence>
<gene>
    <name evidence="2" type="ORF">C7451_1383</name>
</gene>
<evidence type="ECO:0000256" key="1">
    <source>
        <dbReference type="SAM" id="MobiDB-lite"/>
    </source>
</evidence>
<proteinExistence type="predicted"/>
<dbReference type="Proteomes" id="UP000248014">
    <property type="component" value="Unassembled WGS sequence"/>
</dbReference>
<feature type="region of interest" description="Disordered" evidence="1">
    <location>
        <begin position="55"/>
        <end position="86"/>
    </location>
</feature>
<keyword evidence="3" id="KW-1185">Reference proteome</keyword>
<accession>A0A2V3UNP2</accession>
<sequence>MRIENCFMLVVFAGGLAAYTLPFLPKPAVSTPVYDHVPCRTPGARLEEPVDIGAASRGVARPDAQAGSASPKTPTCVVERRPTRSQ</sequence>
<protein>
    <submittedName>
        <fullName evidence="2">Uncharacterized protein</fullName>
    </submittedName>
</protein>
<dbReference type="AlphaFoldDB" id="A0A2V3UNP2"/>
<dbReference type="EMBL" id="QJJM01000038">
    <property type="protein sequence ID" value="PXW66356.1"/>
    <property type="molecule type" value="Genomic_DNA"/>
</dbReference>